<reference evidence="4 5" key="1">
    <citation type="journal article" date="2020" name="Front. Microbiol.">
        <title>Single-cell genomics of novel Actinobacteria with the Wood-Ljungdahl pathway discovered in a serpentinizing system.</title>
        <authorList>
            <person name="Merino N."/>
            <person name="Kawai M."/>
            <person name="Boyd E.S."/>
            <person name="Colman D.R."/>
            <person name="McGlynn S.E."/>
            <person name="Nealson K.H."/>
            <person name="Kurokawa K."/>
            <person name="Hongoh Y."/>
        </authorList>
    </citation>
    <scope>NUCLEOTIDE SEQUENCE [LARGE SCALE GENOMIC DNA]</scope>
    <source>
        <strain evidence="1 6">S33</strain>
        <strain evidence="2 4">S44</strain>
        <strain evidence="3 5">S47</strain>
    </source>
</reference>
<accession>A0A6V8Q6W4</accession>
<protein>
    <submittedName>
        <fullName evidence="3">Uncharacterized protein</fullName>
    </submittedName>
</protein>
<dbReference type="EMBL" id="BLRY01000415">
    <property type="protein sequence ID" value="GFP28797.1"/>
    <property type="molecule type" value="Genomic_DNA"/>
</dbReference>
<dbReference type="AlphaFoldDB" id="A0A6V8Q6W4"/>
<evidence type="ECO:0000313" key="4">
    <source>
        <dbReference type="Proteomes" id="UP000561271"/>
    </source>
</evidence>
<organism evidence="3 5">
    <name type="scientific">Candidatus Hakubella thermalkaliphila</name>
    <dbReference type="NCBI Taxonomy" id="2754717"/>
    <lineage>
        <taxon>Bacteria</taxon>
        <taxon>Bacillati</taxon>
        <taxon>Actinomycetota</taxon>
        <taxon>Actinomycetota incertae sedis</taxon>
        <taxon>Candidatus Hakubellales</taxon>
        <taxon>Candidatus Hakubellaceae</taxon>
        <taxon>Candidatus Hakubella</taxon>
    </lineage>
</organism>
<dbReference type="Proteomes" id="UP000591948">
    <property type="component" value="Unassembled WGS sequence"/>
</dbReference>
<sequence>MSKKGLLKEVTIETIKRLPDECSLEDIMYGINLVAQVFEGLKDAEEGKLLTTEELLNRVEQWASP</sequence>
<dbReference type="EMBL" id="BLSD01000010">
    <property type="protein sequence ID" value="GFP38641.1"/>
    <property type="molecule type" value="Genomic_DNA"/>
</dbReference>
<proteinExistence type="predicted"/>
<gene>
    <name evidence="1" type="ORF">HKBW3S33_02213</name>
    <name evidence="2" type="ORF">HKBW3S44_00999</name>
    <name evidence="3" type="ORF">HKBW3S47_00342</name>
</gene>
<evidence type="ECO:0000313" key="6">
    <source>
        <dbReference type="Proteomes" id="UP000591948"/>
    </source>
</evidence>
<dbReference type="Proteomes" id="UP000569018">
    <property type="component" value="Unassembled WGS sequence"/>
</dbReference>
<keyword evidence="6" id="KW-1185">Reference proteome</keyword>
<comment type="caution">
    <text evidence="3">The sequence shown here is derived from an EMBL/GenBank/DDBJ whole genome shotgun (WGS) entry which is preliminary data.</text>
</comment>
<evidence type="ECO:0000313" key="3">
    <source>
        <dbReference type="EMBL" id="GFP38641.1"/>
    </source>
</evidence>
<evidence type="ECO:0000313" key="1">
    <source>
        <dbReference type="EMBL" id="GFP28797.1"/>
    </source>
</evidence>
<dbReference type="Proteomes" id="UP000561271">
    <property type="component" value="Unassembled WGS sequence"/>
</dbReference>
<evidence type="ECO:0000313" key="5">
    <source>
        <dbReference type="Proteomes" id="UP000569018"/>
    </source>
</evidence>
<dbReference type="RefSeq" id="WP_176229360.1">
    <property type="nucleotide sequence ID" value="NZ_BLRY01000415.1"/>
</dbReference>
<name>A0A6V8Q6W4_9ACTN</name>
<evidence type="ECO:0000313" key="2">
    <source>
        <dbReference type="EMBL" id="GFP37319.1"/>
    </source>
</evidence>
<dbReference type="EMBL" id="BLSC01000072">
    <property type="protein sequence ID" value="GFP37319.1"/>
    <property type="molecule type" value="Genomic_DNA"/>
</dbReference>